<name>W6YK35_COCC2</name>
<dbReference type="RefSeq" id="XP_007707615.1">
    <property type="nucleotide sequence ID" value="XM_007709425.1"/>
</dbReference>
<dbReference type="HOGENOM" id="CLU_3074126_0_0_1"/>
<accession>W6YK35</accession>
<gene>
    <name evidence="1" type="ORF">COCCADRAFT_84035</name>
</gene>
<dbReference type="Proteomes" id="UP000053841">
    <property type="component" value="Unassembled WGS sequence"/>
</dbReference>
<sequence>ESQIWRACSIGILFIQHPSNCLCCQRCPYLELSAEVSECTGGGDGGQPAVPGK</sequence>
<feature type="non-terminal residue" evidence="1">
    <location>
        <position position="1"/>
    </location>
</feature>
<reference evidence="1 2" key="1">
    <citation type="journal article" date="2013" name="PLoS Genet.">
        <title>Comparative genome structure, secondary metabolite, and effector coding capacity across Cochliobolus pathogens.</title>
        <authorList>
            <person name="Condon B.J."/>
            <person name="Leng Y."/>
            <person name="Wu D."/>
            <person name="Bushley K.E."/>
            <person name="Ohm R.A."/>
            <person name="Otillar R."/>
            <person name="Martin J."/>
            <person name="Schackwitz W."/>
            <person name="Grimwood J."/>
            <person name="MohdZainudin N."/>
            <person name="Xue C."/>
            <person name="Wang R."/>
            <person name="Manning V.A."/>
            <person name="Dhillon B."/>
            <person name="Tu Z.J."/>
            <person name="Steffenson B.J."/>
            <person name="Salamov A."/>
            <person name="Sun H."/>
            <person name="Lowry S."/>
            <person name="LaButti K."/>
            <person name="Han J."/>
            <person name="Copeland A."/>
            <person name="Lindquist E."/>
            <person name="Barry K."/>
            <person name="Schmutz J."/>
            <person name="Baker S.E."/>
            <person name="Ciuffetti L.M."/>
            <person name="Grigoriev I.V."/>
            <person name="Zhong S."/>
            <person name="Turgeon B.G."/>
        </authorList>
    </citation>
    <scope>NUCLEOTIDE SEQUENCE [LARGE SCALE GENOMIC DNA]</scope>
    <source>
        <strain evidence="1 2">26-R-13</strain>
    </source>
</reference>
<protein>
    <submittedName>
        <fullName evidence="1">Uncharacterized protein</fullName>
    </submittedName>
</protein>
<dbReference type="AlphaFoldDB" id="W6YK35"/>
<proteinExistence type="predicted"/>
<keyword evidence="2" id="KW-1185">Reference proteome</keyword>
<dbReference type="EMBL" id="KI964545">
    <property type="protein sequence ID" value="EUC38033.1"/>
    <property type="molecule type" value="Genomic_DNA"/>
</dbReference>
<dbReference type="KEGG" id="bze:COCCADRAFT_84035"/>
<dbReference type="GeneID" id="19151687"/>
<evidence type="ECO:0000313" key="1">
    <source>
        <dbReference type="EMBL" id="EUC38033.1"/>
    </source>
</evidence>
<evidence type="ECO:0000313" key="2">
    <source>
        <dbReference type="Proteomes" id="UP000053841"/>
    </source>
</evidence>
<organism evidence="1 2">
    <name type="scientific">Cochliobolus carbonum (strain 26-R-13)</name>
    <name type="common">Maize leaf spot fungus</name>
    <name type="synonym">Bipolaris zeicola</name>
    <dbReference type="NCBI Taxonomy" id="930089"/>
    <lineage>
        <taxon>Eukaryota</taxon>
        <taxon>Fungi</taxon>
        <taxon>Dikarya</taxon>
        <taxon>Ascomycota</taxon>
        <taxon>Pezizomycotina</taxon>
        <taxon>Dothideomycetes</taxon>
        <taxon>Pleosporomycetidae</taxon>
        <taxon>Pleosporales</taxon>
        <taxon>Pleosporineae</taxon>
        <taxon>Pleosporaceae</taxon>
        <taxon>Bipolaris</taxon>
    </lineage>
</organism>